<evidence type="ECO:0008006" key="6">
    <source>
        <dbReference type="Google" id="ProtNLM"/>
    </source>
</evidence>
<evidence type="ECO:0000313" key="4">
    <source>
        <dbReference type="EMBL" id="KAJ3644209.1"/>
    </source>
</evidence>
<dbReference type="InterPro" id="IPR029058">
    <property type="entry name" value="AB_hydrolase_fold"/>
</dbReference>
<feature type="signal peptide" evidence="1">
    <location>
        <begin position="1"/>
        <end position="16"/>
    </location>
</feature>
<dbReference type="Pfam" id="PF04083">
    <property type="entry name" value="Abhydro_lipase"/>
    <property type="match status" value="1"/>
</dbReference>
<dbReference type="Pfam" id="PF12146">
    <property type="entry name" value="Hydrolase_4"/>
    <property type="match status" value="1"/>
</dbReference>
<keyword evidence="5" id="KW-1185">Reference proteome</keyword>
<gene>
    <name evidence="4" type="ORF">Zmor_026879</name>
</gene>
<protein>
    <recommendedName>
        <fullName evidence="6">Lipase</fullName>
    </recommendedName>
</protein>
<dbReference type="EMBL" id="JALNTZ010000008">
    <property type="protein sequence ID" value="KAJ3644209.1"/>
    <property type="molecule type" value="Genomic_DNA"/>
</dbReference>
<name>A0AA38HVA6_9CUCU</name>
<evidence type="ECO:0000259" key="3">
    <source>
        <dbReference type="Pfam" id="PF12146"/>
    </source>
</evidence>
<dbReference type="Proteomes" id="UP001168821">
    <property type="component" value="Unassembled WGS sequence"/>
</dbReference>
<evidence type="ECO:0000256" key="1">
    <source>
        <dbReference type="SAM" id="SignalP"/>
    </source>
</evidence>
<proteinExistence type="predicted"/>
<dbReference type="PANTHER" id="PTHR11005">
    <property type="entry name" value="LYSOSOMAL ACID LIPASE-RELATED"/>
    <property type="match status" value="1"/>
</dbReference>
<feature type="domain" description="Partial AB-hydrolase lipase" evidence="2">
    <location>
        <begin position="54"/>
        <end position="110"/>
    </location>
</feature>
<keyword evidence="1" id="KW-0732">Signal</keyword>
<accession>A0AA38HVA6</accession>
<sequence length="372" mass="43186">MFFNLLFLTMFYNIFSNGLIIHKKNNACSHLIYYPVKDFSSNCYRKRDVVPSTPDMIKLNGYKFETHEIVTEDGYKSLAFRIPPKIHDNRKEKQPIVLDHGIQVNSEVWTWRENRSLAFVLVNAGYDVWLVNQRDSGYTTHVKYKMSDFKFWANSLDTVATKGISAILNTVATATNKSGSIIYIGHSRGATLAFMYASEYPEEAQKILTGVVALALIIYFEPVFYVKLLFQLSPVLSKIVNVLRIPVINYPVKNTAKFFKILCTGKFQKYDYVKKGSILKYYQEQLPLYNLTNCKLPVYMFYGTCDIFIKEKAVKKVFKELGCSEKEYFRIPSGTNTKKLKFGHNDYLFAKDIEELFYRNLLRVLDKLQPKK</sequence>
<reference evidence="4" key="1">
    <citation type="journal article" date="2023" name="G3 (Bethesda)">
        <title>Whole genome assemblies of Zophobas morio and Tenebrio molitor.</title>
        <authorList>
            <person name="Kaur S."/>
            <person name="Stinson S.A."/>
            <person name="diCenzo G.C."/>
        </authorList>
    </citation>
    <scope>NUCLEOTIDE SEQUENCE</scope>
    <source>
        <strain evidence="4">QUZm001</strain>
    </source>
</reference>
<feature type="domain" description="Serine aminopeptidase S33" evidence="3">
    <location>
        <begin position="117"/>
        <end position="332"/>
    </location>
</feature>
<feature type="chain" id="PRO_5041454769" description="Lipase" evidence="1">
    <location>
        <begin position="17"/>
        <end position="372"/>
    </location>
</feature>
<dbReference type="GO" id="GO:0006629">
    <property type="term" value="P:lipid metabolic process"/>
    <property type="evidence" value="ECO:0007669"/>
    <property type="project" value="InterPro"/>
</dbReference>
<dbReference type="InterPro" id="IPR022742">
    <property type="entry name" value="Hydrolase_4"/>
</dbReference>
<comment type="caution">
    <text evidence="4">The sequence shown here is derived from an EMBL/GenBank/DDBJ whole genome shotgun (WGS) entry which is preliminary data.</text>
</comment>
<dbReference type="AlphaFoldDB" id="A0AA38HVA6"/>
<evidence type="ECO:0000313" key="5">
    <source>
        <dbReference type="Proteomes" id="UP001168821"/>
    </source>
</evidence>
<dbReference type="Gene3D" id="3.40.50.1820">
    <property type="entry name" value="alpha/beta hydrolase"/>
    <property type="match status" value="2"/>
</dbReference>
<organism evidence="4 5">
    <name type="scientific">Zophobas morio</name>
    <dbReference type="NCBI Taxonomy" id="2755281"/>
    <lineage>
        <taxon>Eukaryota</taxon>
        <taxon>Metazoa</taxon>
        <taxon>Ecdysozoa</taxon>
        <taxon>Arthropoda</taxon>
        <taxon>Hexapoda</taxon>
        <taxon>Insecta</taxon>
        <taxon>Pterygota</taxon>
        <taxon>Neoptera</taxon>
        <taxon>Endopterygota</taxon>
        <taxon>Coleoptera</taxon>
        <taxon>Polyphaga</taxon>
        <taxon>Cucujiformia</taxon>
        <taxon>Tenebrionidae</taxon>
        <taxon>Zophobas</taxon>
    </lineage>
</organism>
<evidence type="ECO:0000259" key="2">
    <source>
        <dbReference type="Pfam" id="PF04083"/>
    </source>
</evidence>
<dbReference type="InterPro" id="IPR006693">
    <property type="entry name" value="AB_hydrolase_lipase"/>
</dbReference>
<dbReference type="SUPFAM" id="SSF53474">
    <property type="entry name" value="alpha/beta-Hydrolases"/>
    <property type="match status" value="1"/>
</dbReference>